<dbReference type="SUPFAM" id="SSF53474">
    <property type="entry name" value="alpha/beta-Hydrolases"/>
    <property type="match status" value="1"/>
</dbReference>
<dbReference type="InterPro" id="IPR000073">
    <property type="entry name" value="AB_hydrolase_1"/>
</dbReference>
<feature type="domain" description="AB hydrolase-1" evidence="1">
    <location>
        <begin position="166"/>
        <end position="378"/>
    </location>
</feature>
<keyword evidence="3" id="KW-1185">Reference proteome</keyword>
<dbReference type="InterPro" id="IPR052920">
    <property type="entry name" value="DNA-binding_regulatory"/>
</dbReference>
<keyword evidence="2" id="KW-0378">Hydrolase</keyword>
<evidence type="ECO:0000313" key="3">
    <source>
        <dbReference type="Proteomes" id="UP000610303"/>
    </source>
</evidence>
<dbReference type="RefSeq" id="WP_189084871.1">
    <property type="nucleotide sequence ID" value="NZ_BMRJ01000001.1"/>
</dbReference>
<evidence type="ECO:0000259" key="1">
    <source>
        <dbReference type="Pfam" id="PF12697"/>
    </source>
</evidence>
<dbReference type="Pfam" id="PF12697">
    <property type="entry name" value="Abhydrolase_6"/>
    <property type="match status" value="1"/>
</dbReference>
<gene>
    <name evidence="2" type="ORF">GCM10010196_17890</name>
</gene>
<sequence length="389" mass="42284">MPGGARIAKGVGIAIGVVALTAAVAATVTAAIGVRFARKVVTPPLEREEDVRILGVDRPRNEILLAPSDEARMAGRYGFWFDRDAGYARLGDVLDEGPRGVRRVIESIDFGRLERAQRGRMSGWYHLGPWELGIPYENVAIQTPVGPAPAWHVPAEEPGGDWVIQVHGWGARRPEGLRAVAPARAQGWDTLLISYRNDGEAPASGDGRFGLGSTEWRDVEAAVAYAKERGARRIVLMGWSMGGGTVLQAMLRSPSVAEAVCGLILESPAVDWADILRFQGTLYRLPAEFAVVVSRVLRDRLGSGLAGLAEPIDLAELDAADRADELAVPMLLLHSVDDGFVPIDGSRRLAEARPDLVQFEIFEGARHTKLWNEDPERWSALIADWLAAR</sequence>
<dbReference type="Gene3D" id="3.40.50.1820">
    <property type="entry name" value="alpha/beta hydrolase"/>
    <property type="match status" value="1"/>
</dbReference>
<name>A0A918FAE9_AGRME</name>
<reference evidence="2" key="2">
    <citation type="submission" date="2020-09" db="EMBL/GenBank/DDBJ databases">
        <authorList>
            <person name="Sun Q."/>
            <person name="Ohkuma M."/>
        </authorList>
    </citation>
    <scope>NUCLEOTIDE SEQUENCE</scope>
    <source>
        <strain evidence="2">JCM 3346</strain>
    </source>
</reference>
<dbReference type="GO" id="GO:0016787">
    <property type="term" value="F:hydrolase activity"/>
    <property type="evidence" value="ECO:0007669"/>
    <property type="project" value="UniProtKB-KW"/>
</dbReference>
<dbReference type="PANTHER" id="PTHR43358">
    <property type="entry name" value="ALPHA/BETA-HYDROLASE"/>
    <property type="match status" value="1"/>
</dbReference>
<dbReference type="Proteomes" id="UP000610303">
    <property type="component" value="Unassembled WGS sequence"/>
</dbReference>
<dbReference type="AlphaFoldDB" id="A0A918FAE9"/>
<protein>
    <submittedName>
        <fullName evidence="2">Alpha/beta hydrolase</fullName>
    </submittedName>
</protein>
<dbReference type="InterPro" id="IPR029058">
    <property type="entry name" value="AB_hydrolase_fold"/>
</dbReference>
<proteinExistence type="predicted"/>
<dbReference type="EMBL" id="BMRJ01000001">
    <property type="protein sequence ID" value="GGR24483.1"/>
    <property type="molecule type" value="Genomic_DNA"/>
</dbReference>
<organism evidence="2 3">
    <name type="scientific">Agromyces mediolanus</name>
    <name type="common">Corynebacterium mediolanum</name>
    <dbReference type="NCBI Taxonomy" id="41986"/>
    <lineage>
        <taxon>Bacteria</taxon>
        <taxon>Bacillati</taxon>
        <taxon>Actinomycetota</taxon>
        <taxon>Actinomycetes</taxon>
        <taxon>Micrococcales</taxon>
        <taxon>Microbacteriaceae</taxon>
        <taxon>Agromyces</taxon>
    </lineage>
</organism>
<dbReference type="PANTHER" id="PTHR43358:SF4">
    <property type="entry name" value="ALPHA_BETA HYDROLASE FOLD-1 DOMAIN-CONTAINING PROTEIN"/>
    <property type="match status" value="1"/>
</dbReference>
<reference evidence="2" key="1">
    <citation type="journal article" date="2014" name="Int. J. Syst. Evol. Microbiol.">
        <title>Complete genome sequence of Corynebacterium casei LMG S-19264T (=DSM 44701T), isolated from a smear-ripened cheese.</title>
        <authorList>
            <consortium name="US DOE Joint Genome Institute (JGI-PGF)"/>
            <person name="Walter F."/>
            <person name="Albersmeier A."/>
            <person name="Kalinowski J."/>
            <person name="Ruckert C."/>
        </authorList>
    </citation>
    <scope>NUCLEOTIDE SEQUENCE</scope>
    <source>
        <strain evidence="2">JCM 3346</strain>
    </source>
</reference>
<comment type="caution">
    <text evidence="2">The sequence shown here is derived from an EMBL/GenBank/DDBJ whole genome shotgun (WGS) entry which is preliminary data.</text>
</comment>
<accession>A0A918FAE9</accession>
<evidence type="ECO:0000313" key="2">
    <source>
        <dbReference type="EMBL" id="GGR24483.1"/>
    </source>
</evidence>